<evidence type="ECO:0000256" key="4">
    <source>
        <dbReference type="ARBA" id="ARBA00023239"/>
    </source>
</evidence>
<dbReference type="EMBL" id="LAZR01050841">
    <property type="protein sequence ID" value="KKK86450.1"/>
    <property type="molecule type" value="Genomic_DNA"/>
</dbReference>
<dbReference type="PANTHER" id="PTHR48078">
    <property type="entry name" value="THREONINE DEHYDRATASE, MITOCHONDRIAL-RELATED"/>
    <property type="match status" value="1"/>
</dbReference>
<dbReference type="GO" id="GO:0009097">
    <property type="term" value="P:isoleucine biosynthetic process"/>
    <property type="evidence" value="ECO:0007669"/>
    <property type="project" value="TreeGrafter"/>
</dbReference>
<dbReference type="GO" id="GO:0003941">
    <property type="term" value="F:L-serine ammonia-lyase activity"/>
    <property type="evidence" value="ECO:0007669"/>
    <property type="project" value="TreeGrafter"/>
</dbReference>
<dbReference type="InterPro" id="IPR001926">
    <property type="entry name" value="TrpB-like_PALP"/>
</dbReference>
<dbReference type="CDD" id="cd01562">
    <property type="entry name" value="Thr-dehyd"/>
    <property type="match status" value="1"/>
</dbReference>
<feature type="non-terminal residue" evidence="6">
    <location>
        <position position="1"/>
    </location>
</feature>
<comment type="cofactor">
    <cofactor evidence="1">
        <name>pyridoxal 5'-phosphate</name>
        <dbReference type="ChEBI" id="CHEBI:597326"/>
    </cofactor>
</comment>
<sequence length="356" mass="38537">FLRTELLPPELEGKIARVEGVVRSGVVGMVYDRRVREIPTLADVYRAKHAIEPYLKRTPLVHNPYLSRLLGCDAYLKLENLQPIGVFKVRGGVNLAACLPEADRRRGIVGASTGNHGQSLAYAAKLVGMRCVIAMPEESNPLKVESMRALGAEVEFHGGDFEEARLWAEEFAHGEGMRYVHHVNAPDLMAGVATVSLEIVEDLPDVDVIITPIGGGSGVIGHCIVAKALRPGVQVIGVQAEGAPSVYRSWKERRLQNAPIDTIAEGLATGTPFFTPVRTFIDHLDDMLLVSDDEMRDAIALLLRSARQLAEPSGAASTAAALKLAERLKGKKVALVLSGGNLPNEELRRILIGRKG</sequence>
<evidence type="ECO:0000256" key="1">
    <source>
        <dbReference type="ARBA" id="ARBA00001933"/>
    </source>
</evidence>
<dbReference type="FunFam" id="3.40.50.1100:FF:000005">
    <property type="entry name" value="Threonine dehydratase catabolic"/>
    <property type="match status" value="1"/>
</dbReference>
<evidence type="ECO:0000259" key="5">
    <source>
        <dbReference type="Pfam" id="PF00291"/>
    </source>
</evidence>
<keyword evidence="4" id="KW-0456">Lyase</keyword>
<evidence type="ECO:0000313" key="6">
    <source>
        <dbReference type="EMBL" id="KKK86450.1"/>
    </source>
</evidence>
<accession>A0A0F8ZKA8</accession>
<evidence type="ECO:0000256" key="3">
    <source>
        <dbReference type="ARBA" id="ARBA00022898"/>
    </source>
</evidence>
<dbReference type="InterPro" id="IPR050147">
    <property type="entry name" value="Ser/Thr_Dehydratase"/>
</dbReference>
<protein>
    <recommendedName>
        <fullName evidence="5">Tryptophan synthase beta chain-like PALP domain-containing protein</fullName>
    </recommendedName>
</protein>
<dbReference type="GO" id="GO:0006567">
    <property type="term" value="P:L-threonine catabolic process"/>
    <property type="evidence" value="ECO:0007669"/>
    <property type="project" value="TreeGrafter"/>
</dbReference>
<organism evidence="6">
    <name type="scientific">marine sediment metagenome</name>
    <dbReference type="NCBI Taxonomy" id="412755"/>
    <lineage>
        <taxon>unclassified sequences</taxon>
        <taxon>metagenomes</taxon>
        <taxon>ecological metagenomes</taxon>
    </lineage>
</organism>
<dbReference type="GO" id="GO:0006565">
    <property type="term" value="P:L-serine catabolic process"/>
    <property type="evidence" value="ECO:0007669"/>
    <property type="project" value="TreeGrafter"/>
</dbReference>
<dbReference type="AlphaFoldDB" id="A0A0F8ZKA8"/>
<evidence type="ECO:0000256" key="2">
    <source>
        <dbReference type="ARBA" id="ARBA00010869"/>
    </source>
</evidence>
<dbReference type="InterPro" id="IPR036052">
    <property type="entry name" value="TrpB-like_PALP_sf"/>
</dbReference>
<comment type="similarity">
    <text evidence="2">Belongs to the serine/threonine dehydratase family.</text>
</comment>
<proteinExistence type="inferred from homology"/>
<dbReference type="GO" id="GO:0004794">
    <property type="term" value="F:threonine deaminase activity"/>
    <property type="evidence" value="ECO:0007669"/>
    <property type="project" value="TreeGrafter"/>
</dbReference>
<keyword evidence="3" id="KW-0663">Pyridoxal phosphate</keyword>
<dbReference type="PANTHER" id="PTHR48078:SF6">
    <property type="entry name" value="L-THREONINE DEHYDRATASE CATABOLIC TDCB"/>
    <property type="match status" value="1"/>
</dbReference>
<dbReference type="SUPFAM" id="SSF53686">
    <property type="entry name" value="Tryptophan synthase beta subunit-like PLP-dependent enzymes"/>
    <property type="match status" value="1"/>
</dbReference>
<reference evidence="6" key="1">
    <citation type="journal article" date="2015" name="Nature">
        <title>Complex archaea that bridge the gap between prokaryotes and eukaryotes.</title>
        <authorList>
            <person name="Spang A."/>
            <person name="Saw J.H."/>
            <person name="Jorgensen S.L."/>
            <person name="Zaremba-Niedzwiedzka K."/>
            <person name="Martijn J."/>
            <person name="Lind A.E."/>
            <person name="van Eijk R."/>
            <person name="Schleper C."/>
            <person name="Guy L."/>
            <person name="Ettema T.J."/>
        </authorList>
    </citation>
    <scope>NUCLEOTIDE SEQUENCE</scope>
</reference>
<dbReference type="Pfam" id="PF00291">
    <property type="entry name" value="PALP"/>
    <property type="match status" value="1"/>
</dbReference>
<gene>
    <name evidence="6" type="ORF">LCGC14_2763110</name>
</gene>
<dbReference type="Gene3D" id="3.40.50.1100">
    <property type="match status" value="2"/>
</dbReference>
<comment type="caution">
    <text evidence="6">The sequence shown here is derived from an EMBL/GenBank/DDBJ whole genome shotgun (WGS) entry which is preliminary data.</text>
</comment>
<feature type="domain" description="Tryptophan synthase beta chain-like PALP" evidence="5">
    <location>
        <begin position="52"/>
        <end position="339"/>
    </location>
</feature>
<name>A0A0F8ZKA8_9ZZZZ</name>